<dbReference type="PANTHER" id="PTHR25466:SF14">
    <property type="entry name" value="BUTYROPHILIN SUBFAMILY 2 MEMBER A2-LIKE-RELATED"/>
    <property type="match status" value="1"/>
</dbReference>
<dbReference type="Gene3D" id="2.60.40.10">
    <property type="entry name" value="Immunoglobulins"/>
    <property type="match status" value="4"/>
</dbReference>
<evidence type="ECO:0000256" key="2">
    <source>
        <dbReference type="ARBA" id="ARBA00022475"/>
    </source>
</evidence>
<keyword evidence="10" id="KW-0393">Immunoglobulin domain</keyword>
<evidence type="ECO:0000256" key="10">
    <source>
        <dbReference type="ARBA" id="ARBA00023319"/>
    </source>
</evidence>
<dbReference type="PANTHER" id="PTHR25466">
    <property type="entry name" value="T-LYMPHOCYTE ACTIVATION ANTIGEN"/>
    <property type="match status" value="1"/>
</dbReference>
<evidence type="ECO:0000256" key="4">
    <source>
        <dbReference type="ARBA" id="ARBA00022729"/>
    </source>
</evidence>
<feature type="domain" description="Ig-like" evidence="13">
    <location>
        <begin position="77"/>
        <end position="200"/>
    </location>
</feature>
<reference evidence="14 15" key="1">
    <citation type="submission" date="2022-01" db="EMBL/GenBank/DDBJ databases">
        <title>A high-quality chromosome-level genome assembly of rohu carp, Labeo rohita.</title>
        <authorList>
            <person name="Arick M.A. II"/>
            <person name="Hsu C.-Y."/>
            <person name="Magbanua Z."/>
            <person name="Pechanova O."/>
            <person name="Grover C."/>
            <person name="Miller E."/>
            <person name="Thrash A."/>
            <person name="Ezzel L."/>
            <person name="Alam S."/>
            <person name="Benzie J."/>
            <person name="Hamilton M."/>
            <person name="Karsi A."/>
            <person name="Lawrence M.L."/>
            <person name="Peterson D.G."/>
        </authorList>
    </citation>
    <scope>NUCLEOTIDE SEQUENCE [LARGE SCALE GENOMIC DNA]</scope>
    <source>
        <strain evidence="15">BAU-BD-2019</strain>
        <tissue evidence="14">Blood</tissue>
    </source>
</reference>
<evidence type="ECO:0000256" key="3">
    <source>
        <dbReference type="ARBA" id="ARBA00022692"/>
    </source>
</evidence>
<feature type="transmembrane region" description="Helical" evidence="12">
    <location>
        <begin position="510"/>
        <end position="534"/>
    </location>
</feature>
<evidence type="ECO:0000256" key="11">
    <source>
        <dbReference type="SAM" id="MobiDB-lite"/>
    </source>
</evidence>
<evidence type="ECO:0000256" key="12">
    <source>
        <dbReference type="SAM" id="Phobius"/>
    </source>
</evidence>
<evidence type="ECO:0000313" key="14">
    <source>
        <dbReference type="EMBL" id="KAI2667010.1"/>
    </source>
</evidence>
<comment type="subcellular location">
    <subcellularLocation>
        <location evidence="1">Cell membrane</location>
        <topology evidence="1">Single-pass type I membrane protein</topology>
    </subcellularLocation>
</comment>
<feature type="region of interest" description="Disordered" evidence="11">
    <location>
        <begin position="568"/>
        <end position="591"/>
    </location>
</feature>
<feature type="domain" description="Ig-like" evidence="13">
    <location>
        <begin position="308"/>
        <end position="408"/>
    </location>
</feature>
<keyword evidence="3 12" id="KW-0812">Transmembrane</keyword>
<evidence type="ECO:0000256" key="9">
    <source>
        <dbReference type="ARBA" id="ARBA00023180"/>
    </source>
</evidence>
<evidence type="ECO:0000256" key="1">
    <source>
        <dbReference type="ARBA" id="ARBA00004251"/>
    </source>
</evidence>
<dbReference type="InterPro" id="IPR003599">
    <property type="entry name" value="Ig_sub"/>
</dbReference>
<evidence type="ECO:0000313" key="15">
    <source>
        <dbReference type="Proteomes" id="UP000830375"/>
    </source>
</evidence>
<feature type="domain" description="Ig-like" evidence="13">
    <location>
        <begin position="1"/>
        <end position="69"/>
    </location>
</feature>
<keyword evidence="8" id="KW-0675">Receptor</keyword>
<protein>
    <submittedName>
        <fullName evidence="14">Butyrophilin-like protein 2</fullName>
    </submittedName>
</protein>
<dbReference type="InterPro" id="IPR013783">
    <property type="entry name" value="Ig-like_fold"/>
</dbReference>
<feature type="compositionally biased region" description="Basic and acidic residues" evidence="11">
    <location>
        <begin position="578"/>
        <end position="589"/>
    </location>
</feature>
<evidence type="ECO:0000256" key="7">
    <source>
        <dbReference type="ARBA" id="ARBA00023157"/>
    </source>
</evidence>
<dbReference type="Proteomes" id="UP000830375">
    <property type="component" value="Unassembled WGS sequence"/>
</dbReference>
<keyword evidence="5 12" id="KW-1133">Transmembrane helix</keyword>
<dbReference type="SUPFAM" id="SSF48726">
    <property type="entry name" value="Immunoglobulin"/>
    <property type="match status" value="4"/>
</dbReference>
<keyword evidence="6 12" id="KW-0472">Membrane</keyword>
<dbReference type="InterPro" id="IPR013106">
    <property type="entry name" value="Ig_V-set"/>
</dbReference>
<keyword evidence="15" id="KW-1185">Reference proteome</keyword>
<evidence type="ECO:0000256" key="6">
    <source>
        <dbReference type="ARBA" id="ARBA00023136"/>
    </source>
</evidence>
<dbReference type="SMART" id="SM00409">
    <property type="entry name" value="IG"/>
    <property type="match status" value="4"/>
</dbReference>
<dbReference type="Pfam" id="PF07686">
    <property type="entry name" value="V-set"/>
    <property type="match status" value="4"/>
</dbReference>
<keyword evidence="7" id="KW-1015">Disulfide bond</keyword>
<name>A0ABQ8MVX9_LABRO</name>
<dbReference type="EMBL" id="JACTAM010000003">
    <property type="protein sequence ID" value="KAI2667010.1"/>
    <property type="molecule type" value="Genomic_DNA"/>
</dbReference>
<gene>
    <name evidence="14" type="ORF">H4Q32_029348</name>
</gene>
<keyword evidence="9" id="KW-0325">Glycoprotein</keyword>
<dbReference type="InterPro" id="IPR051713">
    <property type="entry name" value="T-cell_Activation_Regulation"/>
</dbReference>
<dbReference type="PROSITE" id="PS50835">
    <property type="entry name" value="IG_LIKE"/>
    <property type="match status" value="3"/>
</dbReference>
<proteinExistence type="predicted"/>
<evidence type="ECO:0000259" key="13">
    <source>
        <dbReference type="PROSITE" id="PS50835"/>
    </source>
</evidence>
<evidence type="ECO:0000256" key="5">
    <source>
        <dbReference type="ARBA" id="ARBA00022989"/>
    </source>
</evidence>
<evidence type="ECO:0000256" key="8">
    <source>
        <dbReference type="ARBA" id="ARBA00023170"/>
    </source>
</evidence>
<dbReference type="InterPro" id="IPR036179">
    <property type="entry name" value="Ig-like_dom_sf"/>
</dbReference>
<dbReference type="InterPro" id="IPR007110">
    <property type="entry name" value="Ig-like_dom"/>
</dbReference>
<organism evidence="14 15">
    <name type="scientific">Labeo rohita</name>
    <name type="common">Indian major carp</name>
    <name type="synonym">Cyprinus rohita</name>
    <dbReference type="NCBI Taxonomy" id="84645"/>
    <lineage>
        <taxon>Eukaryota</taxon>
        <taxon>Metazoa</taxon>
        <taxon>Chordata</taxon>
        <taxon>Craniata</taxon>
        <taxon>Vertebrata</taxon>
        <taxon>Euteleostomi</taxon>
        <taxon>Actinopterygii</taxon>
        <taxon>Neopterygii</taxon>
        <taxon>Teleostei</taxon>
        <taxon>Ostariophysi</taxon>
        <taxon>Cypriniformes</taxon>
        <taxon>Cyprinidae</taxon>
        <taxon>Labeoninae</taxon>
        <taxon>Labeonini</taxon>
        <taxon>Labeo</taxon>
    </lineage>
</organism>
<comment type="caution">
    <text evidence="14">The sequence shown here is derived from an EMBL/GenBank/DDBJ whole genome shotgun (WGS) entry which is preliminary data.</text>
</comment>
<dbReference type="SMART" id="SM00406">
    <property type="entry name" value="IGv"/>
    <property type="match status" value="3"/>
</dbReference>
<feature type="transmembrane region" description="Helical" evidence="12">
    <location>
        <begin position="464"/>
        <end position="490"/>
    </location>
</feature>
<sequence length="723" mass="81670">MKGLKVEWRKTDSGTLVHLYQDGESRPEAQQQDYHDRAHFFTDQIQHGNFSLHLDNLTAEDQGRYTCKIYSQQDSGETVVQIKYVEHLLVSGSDESVSASVGEDVTLKCSVNSPITPEHNEEVLWKKTDKDEHILVLLYQNNKTLSDSSNERYKDRVEFFTAKIPKGNFSLRLKSVRTEDKGVYMCQVFAGGLSANATIVLETLGEYLINTFLCLTHNGVDSLRFCIWICTFALLPDLLQGSFNHLFLWELQQFCLVMMLRVNRSRIIMIELTFLNFSLPLDKLRDEDAIILFAFTSFWAHCAQFFWPSSSSGPAVLRLGSSGVLPCYVNRRLLEKTRNVEWRRTDSQTLVHLCLDDESQSQQDYHDRAHFFTDQIQHGNFSLRLDKLRAEDEGEFTCKVYRREDSVSRQEDSVGKRSGQILSIFDLVADTIFDILPTLQFILLFFTFASVRGGSLSVIRTVMLIIKIVIVAVVNAIGWGCVILFLQLLWTVMKFTGCYGFIAQDFPRVVPVYVFGSVGVVLLNSAALMTELILKTVNGARTVGDLRSVVFPSECFFAASGGKDRGLAEWGDTGRSGDQGRTEGKEDPFGAKGVEGCGAAGTLWQNQGDEGASRIPYQDQISPYLHLWTHITPEHIEEASWKKTDEDKDILVLLYQNNETLSDSSDERYRDRVEFFTAEIHKGNFSLRLKSVRIEDKGVYMCQVFAGGLSANATVVLHLCSAA</sequence>
<keyword evidence="2" id="KW-1003">Cell membrane</keyword>
<keyword evidence="4" id="KW-0732">Signal</keyword>
<feature type="transmembrane region" description="Helical" evidence="12">
    <location>
        <begin position="432"/>
        <end position="452"/>
    </location>
</feature>
<accession>A0ABQ8MVX9</accession>